<sequence>MFDKYRRKSGVGALSSPPLLDHESRPPRHNASQSLEEPLVRNFSMSGGEAQTENEQDLTSKGAHPVCVTNDDPKSKTPRVSTLFQDFSIRNEPKPPHNPNQTTQPVFKPWAPDIALLLTAACLLAAIFATTLSQDGKPQRDWTLPITLNALANVLSTLFRACVGAVGAEVIRQARWTWFWSEERRMIDLQHFDSGSRDLLGALRLGGVVKWKSPATVMAVFAVVASFAVGPCVQQAIGTVQRAVVDPGEVASILTARSVDLDSYFFEAIYRDEEDGQKAAETIMRPGMRIALQTAIQNPRGVESAVSPTFPTGNCTFMELESGAPVLELGEITHASTGLCSICTDVTSLISVAENNSSIALPNGMNFSTGRTATGMAFGSGDLSWANSVMSERAVSLAKQGLANVTVLTTQSPIADRYGAAFVHTRMALSCSLYLCLRSYSGVVQKTQLREKLVSEVPMYHDPMYDGIEHQWVKNGSYLASRTPCVMNGRNYTAEAEAGSLNITTFWAPDAAECIYSVAPTFADGLSWFLNDAFNETCTFSAFQDGNLWCKNNFWLSELWYRGNATVELVSGHFADIATAVTNQLRRGLGRQEGSMSGVEGQALQYVVFVVVDKGWLAFPAVLLGLEAVLLGVMIARSWRFRDEEAVWKSSILPLIFYRRQFAGSGEVVSSEGRLMTAKEIETDARNICVKFSRVRTGDEMSLHRIANAK</sequence>
<comment type="caution">
    <text evidence="2">The sequence shown here is derived from an EMBL/GenBank/DDBJ whole genome shotgun (WGS) entry which is preliminary data.</text>
</comment>
<dbReference type="InterPro" id="IPR021514">
    <property type="entry name" value="DUF3176"/>
</dbReference>
<evidence type="ECO:0000313" key="3">
    <source>
        <dbReference type="Proteomes" id="UP001243330"/>
    </source>
</evidence>
<protein>
    <submittedName>
        <fullName evidence="2">Uncharacterized protein</fullName>
    </submittedName>
</protein>
<reference evidence="2" key="1">
    <citation type="submission" date="2023-01" db="EMBL/GenBank/DDBJ databases">
        <title>Colletotrichum chrysophilum M932 genome sequence.</title>
        <authorList>
            <person name="Baroncelli R."/>
        </authorList>
    </citation>
    <scope>NUCLEOTIDE SEQUENCE</scope>
    <source>
        <strain evidence="2">M932</strain>
    </source>
</reference>
<dbReference type="AlphaFoldDB" id="A0AAD9AGV9"/>
<dbReference type="Pfam" id="PF11374">
    <property type="entry name" value="DUF3176"/>
    <property type="match status" value="1"/>
</dbReference>
<evidence type="ECO:0000313" key="2">
    <source>
        <dbReference type="EMBL" id="KAK1845359.1"/>
    </source>
</evidence>
<dbReference type="PANTHER" id="PTHR35394">
    <property type="entry name" value="DUF3176 DOMAIN-CONTAINING PROTEIN"/>
    <property type="match status" value="1"/>
</dbReference>
<feature type="region of interest" description="Disordered" evidence="1">
    <location>
        <begin position="1"/>
        <end position="80"/>
    </location>
</feature>
<name>A0AAD9AGV9_9PEZI</name>
<accession>A0AAD9AGV9</accession>
<gene>
    <name evidence="2" type="ORF">CCHR01_12018</name>
</gene>
<evidence type="ECO:0000256" key="1">
    <source>
        <dbReference type="SAM" id="MobiDB-lite"/>
    </source>
</evidence>
<proteinExistence type="predicted"/>
<dbReference type="Proteomes" id="UP001243330">
    <property type="component" value="Unassembled WGS sequence"/>
</dbReference>
<keyword evidence="3" id="KW-1185">Reference proteome</keyword>
<organism evidence="2 3">
    <name type="scientific">Colletotrichum chrysophilum</name>
    <dbReference type="NCBI Taxonomy" id="1836956"/>
    <lineage>
        <taxon>Eukaryota</taxon>
        <taxon>Fungi</taxon>
        <taxon>Dikarya</taxon>
        <taxon>Ascomycota</taxon>
        <taxon>Pezizomycotina</taxon>
        <taxon>Sordariomycetes</taxon>
        <taxon>Hypocreomycetidae</taxon>
        <taxon>Glomerellales</taxon>
        <taxon>Glomerellaceae</taxon>
        <taxon>Colletotrichum</taxon>
        <taxon>Colletotrichum gloeosporioides species complex</taxon>
    </lineage>
</organism>
<feature type="compositionally biased region" description="Polar residues" evidence="1">
    <location>
        <begin position="43"/>
        <end position="59"/>
    </location>
</feature>
<dbReference type="EMBL" id="JAQOWY010000275">
    <property type="protein sequence ID" value="KAK1845359.1"/>
    <property type="molecule type" value="Genomic_DNA"/>
</dbReference>
<dbReference type="PANTHER" id="PTHR35394:SF5">
    <property type="entry name" value="DUF3176 DOMAIN-CONTAINING PROTEIN"/>
    <property type="match status" value="1"/>
</dbReference>